<dbReference type="EMBL" id="KV928588">
    <property type="protein sequence ID" value="PIO34597.1"/>
    <property type="molecule type" value="Genomic_DNA"/>
</dbReference>
<dbReference type="AlphaFoldDB" id="A0A2G9S370"/>
<sequence length="1095" mass="125175">AIINEWDEQEQRVKDREQEENSLFKYKTKSLGSGLAEDQEEENEFHLHFPTYEQDFADISAQPSLDERMTTDTSDEAEDDILVSESSAQTLILTHQQLCLSTAKSLWYHQNPEQHSTKHYINLFLSCYQTSGVLIENLYPLTGSEVNDNLLGSHLLASTLLQNTISANTSSDIILQQDGPYDFYQHPNIQQVRSCHLVLNHFIIEINKLLEEWPEHPALVQLVVIIDRIQGFPLSSPLSKFLNGLEILLAKSQDWEENASSSLSLRKSLDEVTQLIIQCRKLELNCWSLSLDNVVHRHAKKSNKHWFSIYQMIEKYLESDKEQDKDREESTLQTITKTLQAFIEASSLGEFHSRLQMLLVFHCHVLLVIEEEKKDSLCSLLWNLFHYYKQFLPSIQARITELRNPVEKELKDFVKISKWNDVSFWSVKQSVEKTHRTLFKFTKKFEAALCQPSCHALIESVQEQQMDFSDTSTGSMIKGSSALRHRLASILKATLTGASSTPLSCGEDVYSSESLQHRLPKLTKKMRRLCTTFIKKSQMPALFENLSEFIGMYIVLSLYIVFSLCAVFLMVQACYYVVKNQLSHNVIIQPALSDLIAEGVTESVKELQDLKVNQTAEKEKQKSEAKNILLQKQRALSELFKMLAICGLSYRKGLSWIRTKNNQDILCLHPLDVNSALTISNTKTSAELLAEITVTWDGCQKYFYRSLAGISRLETALVSPVKELGLGNIERCKGFSGHLLKVLVKQRSSLTAVTEQWIIFRKLLSSIQEIHSCLDASNDYKIAFPPQDGMQQWLDRLQHLITQCSVVLKELLLFLECCPVKTSESEDGISKTTDLNMPSPATADWLPKLCTMRKSDNDWQQLNASVTKMLREVKNSKEAVDKLRPQPGGNAFYSWTNFEACSAAVDTMQEVAVDLRDVELLFVLPETEVKEAAQHMIFLKSIHYLREEIRIAGREFSLWKSRLQAIGRAKTEENTVNSLQEGLITRLLTEDLYRDLKALDVQAVIFEVTKLLERLKTYGEDCIKDKHLFFNQCCGLLVRLLPMVSTYSDLLLFYLTVSLVTHRETGKLLSVLTQIFAALAQKVGNYVFVYTYKKC</sequence>
<accession>A0A2G9S370</accession>
<feature type="non-terminal residue" evidence="5">
    <location>
        <position position="1"/>
    </location>
</feature>
<feature type="transmembrane region" description="Helical" evidence="4">
    <location>
        <begin position="550"/>
        <end position="578"/>
    </location>
</feature>
<protein>
    <recommendedName>
        <fullName evidence="6">Midasin AAA ATPase 1</fullName>
    </recommendedName>
</protein>
<dbReference type="GO" id="GO:0005524">
    <property type="term" value="F:ATP binding"/>
    <property type="evidence" value="ECO:0007669"/>
    <property type="project" value="UniProtKB-KW"/>
</dbReference>
<dbReference type="GO" id="GO:0005634">
    <property type="term" value="C:nucleus"/>
    <property type="evidence" value="ECO:0007669"/>
    <property type="project" value="TreeGrafter"/>
</dbReference>
<dbReference type="OrthoDB" id="422220at2759"/>
<reference evidence="5" key="1">
    <citation type="submission" date="2017-08" db="EMBL/GenBank/DDBJ databases">
        <title>Assembly of the North American Bullfrog Genome.</title>
        <authorList>
            <person name="Warren R.L."/>
            <person name="Vandervalk B.P."/>
            <person name="Kucuk E."/>
            <person name="Birol I."/>
            <person name="Helbing C."/>
            <person name="Pandoh P."/>
            <person name="Behsaz B."/>
            <person name="Mohamadi H."/>
            <person name="Chu J."/>
            <person name="Jackman S."/>
            <person name="Hammond S.A."/>
            <person name="Veldhoen N."/>
            <person name="Kirk H."/>
            <person name="Zhao Y."/>
            <person name="Coope R."/>
            <person name="Pleasance S."/>
            <person name="Moore R."/>
            <person name="Holt R."/>
        </authorList>
    </citation>
    <scope>NUCLEOTIDE SEQUENCE</scope>
    <source>
        <strain evidence="5">Bruno</strain>
        <tissue evidence="5">Liver</tissue>
    </source>
</reference>
<dbReference type="PANTHER" id="PTHR48103:SF2">
    <property type="entry name" value="MIDASIN"/>
    <property type="match status" value="1"/>
</dbReference>
<keyword evidence="1" id="KW-0547">Nucleotide-binding</keyword>
<evidence type="ECO:0008006" key="6">
    <source>
        <dbReference type="Google" id="ProtNLM"/>
    </source>
</evidence>
<evidence type="ECO:0000313" key="5">
    <source>
        <dbReference type="EMBL" id="PIO34597.1"/>
    </source>
</evidence>
<evidence type="ECO:0000256" key="2">
    <source>
        <dbReference type="ARBA" id="ARBA00022840"/>
    </source>
</evidence>
<keyword evidence="2" id="KW-0067">ATP-binding</keyword>
<evidence type="ECO:0000256" key="3">
    <source>
        <dbReference type="SAM" id="Coils"/>
    </source>
</evidence>
<keyword evidence="3" id="KW-0175">Coiled coil</keyword>
<evidence type="ECO:0000256" key="1">
    <source>
        <dbReference type="ARBA" id="ARBA00022741"/>
    </source>
</evidence>
<keyword evidence="4" id="KW-1133">Transmembrane helix</keyword>
<name>A0A2G9S370_AQUCT</name>
<evidence type="ECO:0000256" key="4">
    <source>
        <dbReference type="SAM" id="Phobius"/>
    </source>
</evidence>
<proteinExistence type="predicted"/>
<dbReference type="PANTHER" id="PTHR48103">
    <property type="entry name" value="MIDASIN-RELATED"/>
    <property type="match status" value="1"/>
</dbReference>
<dbReference type="GO" id="GO:0000027">
    <property type="term" value="P:ribosomal large subunit assembly"/>
    <property type="evidence" value="ECO:0007669"/>
    <property type="project" value="TreeGrafter"/>
</dbReference>
<gene>
    <name evidence="5" type="ORF">AB205_0072010</name>
</gene>
<keyword evidence="4" id="KW-0472">Membrane</keyword>
<organism evidence="5">
    <name type="scientific">Aquarana catesbeiana</name>
    <name type="common">American bullfrog</name>
    <name type="synonym">Rana catesbeiana</name>
    <dbReference type="NCBI Taxonomy" id="8400"/>
    <lineage>
        <taxon>Eukaryota</taxon>
        <taxon>Metazoa</taxon>
        <taxon>Chordata</taxon>
        <taxon>Craniata</taxon>
        <taxon>Vertebrata</taxon>
        <taxon>Euteleostomi</taxon>
        <taxon>Amphibia</taxon>
        <taxon>Batrachia</taxon>
        <taxon>Anura</taxon>
        <taxon>Neobatrachia</taxon>
        <taxon>Ranoidea</taxon>
        <taxon>Ranidae</taxon>
        <taxon>Aquarana</taxon>
    </lineage>
</organism>
<keyword evidence="4" id="KW-0812">Transmembrane</keyword>
<dbReference type="GO" id="GO:0030687">
    <property type="term" value="C:preribosome, large subunit precursor"/>
    <property type="evidence" value="ECO:0007669"/>
    <property type="project" value="TreeGrafter"/>
</dbReference>
<feature type="coiled-coil region" evidence="3">
    <location>
        <begin position="604"/>
        <end position="633"/>
    </location>
</feature>
<dbReference type="GO" id="GO:0000055">
    <property type="term" value="P:ribosomal large subunit export from nucleus"/>
    <property type="evidence" value="ECO:0007669"/>
    <property type="project" value="TreeGrafter"/>
</dbReference>